<organism evidence="11 12">
    <name type="scientific">Brevibacterium aurantiacum</name>
    <dbReference type="NCBI Taxonomy" id="273384"/>
    <lineage>
        <taxon>Bacteria</taxon>
        <taxon>Bacillati</taxon>
        <taxon>Actinomycetota</taxon>
        <taxon>Actinomycetes</taxon>
        <taxon>Micrococcales</taxon>
        <taxon>Brevibacteriaceae</taxon>
        <taxon>Brevibacterium</taxon>
    </lineage>
</organism>
<proteinExistence type="inferred from homology"/>
<sequence>MTHDRRPREPGAGSRMREDPAMDQRATAPANYSHAEILQVMTGLLAALFTAMISTTIVSTALPTIMADLDGTQRQYTWVITASLLAMTVTTPVWGKLSDLFDKKRLTQIAIALFVIGSIIAGASTSIPTMMAARALQGVAMGGLMSLVQSIMGTMIAPRERGRYAGYMGAVMAVATISGPLLGGVITDALGWRWCFYVSVPLAAAAFILIQVKLRLPQLVQRRGRIDYLGGVLIAVSAALPMLWVTFAGSDYDWISWESGVFLIAFLIVAALTVLVELRAAEPMIPLRVLRNSTAVLMIIASIGAGVAMFGSGVFLTQYFQLGLGESPTKAGLMTIPMIIGQMLSATIGGQIVTRTGRWKPVMIAGSLLMLAGLTGLATIDHRTSYLFVAVFMALMGLGIGTLVQNVVLAVQNTVDVTEVGAASAAVAFFRSLGGAIGVSVLGGVLTAQVADNLREGMARLGSGASALSGGGGETQLDIGGLPGPVQEVFHAAYADAFGLIFTVAAIIAATSVIAIFLTRSSPLRTTIGKQPTTAEVPAGKEEA</sequence>
<feature type="transmembrane region" description="Helical" evidence="9">
    <location>
        <begin position="139"/>
        <end position="157"/>
    </location>
</feature>
<dbReference type="PROSITE" id="PS50850">
    <property type="entry name" value="MFS"/>
    <property type="match status" value="1"/>
</dbReference>
<dbReference type="AlphaFoldDB" id="A0A2A3Z9J3"/>
<feature type="transmembrane region" description="Helical" evidence="9">
    <location>
        <begin position="78"/>
        <end position="97"/>
    </location>
</feature>
<gene>
    <name evidence="11" type="ORF">CIK64_00295</name>
</gene>
<feature type="transmembrane region" description="Helical" evidence="9">
    <location>
        <begin position="226"/>
        <end position="248"/>
    </location>
</feature>
<comment type="similarity">
    <text evidence="2">Belongs to the major facilitator superfamily. TCR/Tet family.</text>
</comment>
<keyword evidence="6 9" id="KW-1133">Transmembrane helix</keyword>
<accession>A0A2A3Z9J3</accession>
<dbReference type="EMBL" id="NRGP01000002">
    <property type="protein sequence ID" value="PCC48183.1"/>
    <property type="molecule type" value="Genomic_DNA"/>
</dbReference>
<evidence type="ECO:0000259" key="10">
    <source>
        <dbReference type="PROSITE" id="PS50850"/>
    </source>
</evidence>
<feature type="domain" description="Major facilitator superfamily (MFS) profile" evidence="10">
    <location>
        <begin position="40"/>
        <end position="523"/>
    </location>
</feature>
<reference evidence="11 12" key="1">
    <citation type="journal article" date="2017" name="Elife">
        <title>Extensive horizontal gene transfer in cheese-associated bacteria.</title>
        <authorList>
            <person name="Bonham K.S."/>
            <person name="Wolfe B.E."/>
            <person name="Dutton R.J."/>
        </authorList>
    </citation>
    <scope>NUCLEOTIDE SEQUENCE [LARGE SCALE GENOMIC DNA]</scope>
    <source>
        <strain evidence="11 12">947_7</strain>
    </source>
</reference>
<feature type="transmembrane region" description="Helical" evidence="9">
    <location>
        <begin position="109"/>
        <end position="127"/>
    </location>
</feature>
<feature type="transmembrane region" description="Helical" evidence="9">
    <location>
        <begin position="44"/>
        <end position="66"/>
    </location>
</feature>
<keyword evidence="5 9" id="KW-0812">Transmembrane</keyword>
<evidence type="ECO:0000256" key="1">
    <source>
        <dbReference type="ARBA" id="ARBA00004651"/>
    </source>
</evidence>
<comment type="caution">
    <text evidence="11">The sequence shown here is derived from an EMBL/GenBank/DDBJ whole genome shotgun (WGS) entry which is preliminary data.</text>
</comment>
<dbReference type="GO" id="GO:0022857">
    <property type="term" value="F:transmembrane transporter activity"/>
    <property type="evidence" value="ECO:0007669"/>
    <property type="project" value="InterPro"/>
</dbReference>
<dbReference type="InterPro" id="IPR020846">
    <property type="entry name" value="MFS_dom"/>
</dbReference>
<feature type="transmembrane region" description="Helical" evidence="9">
    <location>
        <begin position="423"/>
        <end position="446"/>
    </location>
</feature>
<evidence type="ECO:0000313" key="11">
    <source>
        <dbReference type="EMBL" id="PCC48183.1"/>
    </source>
</evidence>
<dbReference type="Pfam" id="PF07690">
    <property type="entry name" value="MFS_1"/>
    <property type="match status" value="1"/>
</dbReference>
<comment type="subcellular location">
    <subcellularLocation>
        <location evidence="1">Cell membrane</location>
        <topology evidence="1">Multi-pass membrane protein</topology>
    </subcellularLocation>
</comment>
<dbReference type="PRINTS" id="PR01036">
    <property type="entry name" value="TCRTETB"/>
</dbReference>
<feature type="transmembrane region" description="Helical" evidence="9">
    <location>
        <begin position="164"/>
        <end position="185"/>
    </location>
</feature>
<feature type="transmembrane region" description="Helical" evidence="9">
    <location>
        <begin position="331"/>
        <end position="350"/>
    </location>
</feature>
<feature type="region of interest" description="Disordered" evidence="8">
    <location>
        <begin position="1"/>
        <end position="25"/>
    </location>
</feature>
<evidence type="ECO:0000256" key="7">
    <source>
        <dbReference type="ARBA" id="ARBA00023136"/>
    </source>
</evidence>
<feature type="transmembrane region" description="Helical" evidence="9">
    <location>
        <begin position="386"/>
        <end position="411"/>
    </location>
</feature>
<dbReference type="InterPro" id="IPR036259">
    <property type="entry name" value="MFS_trans_sf"/>
</dbReference>
<evidence type="ECO:0000256" key="2">
    <source>
        <dbReference type="ARBA" id="ARBA00007520"/>
    </source>
</evidence>
<evidence type="ECO:0000256" key="6">
    <source>
        <dbReference type="ARBA" id="ARBA00022989"/>
    </source>
</evidence>
<dbReference type="InterPro" id="IPR011701">
    <property type="entry name" value="MFS"/>
</dbReference>
<name>A0A2A3Z9J3_BREAU</name>
<protein>
    <submittedName>
        <fullName evidence="11">EmrB/QacA family drug resistance transporter</fullName>
    </submittedName>
</protein>
<dbReference type="Gene3D" id="1.20.1250.20">
    <property type="entry name" value="MFS general substrate transporter like domains"/>
    <property type="match status" value="1"/>
</dbReference>
<keyword evidence="7 9" id="KW-0472">Membrane</keyword>
<evidence type="ECO:0000256" key="5">
    <source>
        <dbReference type="ARBA" id="ARBA00022692"/>
    </source>
</evidence>
<keyword evidence="3" id="KW-0813">Transport</keyword>
<dbReference type="SUPFAM" id="SSF103473">
    <property type="entry name" value="MFS general substrate transporter"/>
    <property type="match status" value="1"/>
</dbReference>
<dbReference type="PANTHER" id="PTHR23501:SF197">
    <property type="entry name" value="COMD"/>
    <property type="match status" value="1"/>
</dbReference>
<dbReference type="GO" id="GO:0005886">
    <property type="term" value="C:plasma membrane"/>
    <property type="evidence" value="ECO:0007669"/>
    <property type="project" value="UniProtKB-SubCell"/>
</dbReference>
<feature type="transmembrane region" description="Helical" evidence="9">
    <location>
        <begin position="191"/>
        <end position="214"/>
    </location>
</feature>
<dbReference type="FunFam" id="1.20.1720.10:FF:000004">
    <property type="entry name" value="EmrB/QacA family drug resistance transporter"/>
    <property type="match status" value="1"/>
</dbReference>
<feature type="transmembrane region" description="Helical" evidence="9">
    <location>
        <begin position="497"/>
        <end position="518"/>
    </location>
</feature>
<evidence type="ECO:0000313" key="12">
    <source>
        <dbReference type="Proteomes" id="UP000217564"/>
    </source>
</evidence>
<feature type="transmembrane region" description="Helical" evidence="9">
    <location>
        <begin position="362"/>
        <end position="380"/>
    </location>
</feature>
<dbReference type="CDD" id="cd17502">
    <property type="entry name" value="MFS_Azr1_MDR_like"/>
    <property type="match status" value="1"/>
</dbReference>
<evidence type="ECO:0000256" key="8">
    <source>
        <dbReference type="SAM" id="MobiDB-lite"/>
    </source>
</evidence>
<dbReference type="PANTHER" id="PTHR23501">
    <property type="entry name" value="MAJOR FACILITATOR SUPERFAMILY"/>
    <property type="match status" value="1"/>
</dbReference>
<feature type="compositionally biased region" description="Basic and acidic residues" evidence="8">
    <location>
        <begin position="1"/>
        <end position="22"/>
    </location>
</feature>
<dbReference type="Proteomes" id="UP000217564">
    <property type="component" value="Unassembled WGS sequence"/>
</dbReference>
<dbReference type="Gene3D" id="1.20.1720.10">
    <property type="entry name" value="Multidrug resistance protein D"/>
    <property type="match status" value="1"/>
</dbReference>
<feature type="transmembrane region" description="Helical" evidence="9">
    <location>
        <begin position="254"/>
        <end position="276"/>
    </location>
</feature>
<keyword evidence="4" id="KW-1003">Cell membrane</keyword>
<evidence type="ECO:0000256" key="3">
    <source>
        <dbReference type="ARBA" id="ARBA00022448"/>
    </source>
</evidence>
<evidence type="ECO:0000256" key="9">
    <source>
        <dbReference type="SAM" id="Phobius"/>
    </source>
</evidence>
<evidence type="ECO:0000256" key="4">
    <source>
        <dbReference type="ARBA" id="ARBA00022475"/>
    </source>
</evidence>
<feature type="transmembrane region" description="Helical" evidence="9">
    <location>
        <begin position="296"/>
        <end position="319"/>
    </location>
</feature>